<dbReference type="EMBL" id="JAHCDA010000001">
    <property type="protein sequence ID" value="MBS7810908.1"/>
    <property type="molecule type" value="Genomic_DNA"/>
</dbReference>
<keyword evidence="2 3" id="KW-0378">Hydrolase</keyword>
<dbReference type="Pfam" id="PF13279">
    <property type="entry name" value="4HBT_2"/>
    <property type="match status" value="1"/>
</dbReference>
<dbReference type="InterPro" id="IPR050563">
    <property type="entry name" value="4-hydroxybenzoyl-CoA_TE"/>
</dbReference>
<dbReference type="InterPro" id="IPR006684">
    <property type="entry name" value="YbgC/YbaW"/>
</dbReference>
<dbReference type="SUPFAM" id="SSF54637">
    <property type="entry name" value="Thioesterase/thiol ester dehydrase-isomerase"/>
    <property type="match status" value="1"/>
</dbReference>
<dbReference type="GO" id="GO:0016787">
    <property type="term" value="F:hydrolase activity"/>
    <property type="evidence" value="ECO:0007669"/>
    <property type="project" value="UniProtKB-KW"/>
</dbReference>
<gene>
    <name evidence="3" type="ORF">KHU32_08160</name>
</gene>
<dbReference type="Proteomes" id="UP000766336">
    <property type="component" value="Unassembled WGS sequence"/>
</dbReference>
<organism evidence="3 4">
    <name type="scientific">Roseococcus pinisoli</name>
    <dbReference type="NCBI Taxonomy" id="2835040"/>
    <lineage>
        <taxon>Bacteria</taxon>
        <taxon>Pseudomonadati</taxon>
        <taxon>Pseudomonadota</taxon>
        <taxon>Alphaproteobacteria</taxon>
        <taxon>Acetobacterales</taxon>
        <taxon>Roseomonadaceae</taxon>
        <taxon>Roseococcus</taxon>
    </lineage>
</organism>
<dbReference type="PANTHER" id="PTHR31793">
    <property type="entry name" value="4-HYDROXYBENZOYL-COA THIOESTERASE FAMILY MEMBER"/>
    <property type="match status" value="1"/>
</dbReference>
<evidence type="ECO:0000256" key="2">
    <source>
        <dbReference type="ARBA" id="ARBA00022801"/>
    </source>
</evidence>
<dbReference type="CDD" id="cd00586">
    <property type="entry name" value="4HBT"/>
    <property type="match status" value="1"/>
</dbReference>
<dbReference type="NCBIfam" id="TIGR00051">
    <property type="entry name" value="YbgC/FadM family acyl-CoA thioesterase"/>
    <property type="match status" value="1"/>
</dbReference>
<protein>
    <submittedName>
        <fullName evidence="3">YbgC/FadM family acyl-CoA thioesterase</fullName>
        <ecNumber evidence="3">3.1.2.-</ecNumber>
    </submittedName>
</protein>
<evidence type="ECO:0000256" key="1">
    <source>
        <dbReference type="ARBA" id="ARBA00005953"/>
    </source>
</evidence>
<comment type="caution">
    <text evidence="3">The sequence shown here is derived from an EMBL/GenBank/DDBJ whole genome shotgun (WGS) entry which is preliminary data.</text>
</comment>
<evidence type="ECO:0000313" key="3">
    <source>
        <dbReference type="EMBL" id="MBS7810908.1"/>
    </source>
</evidence>
<dbReference type="EC" id="3.1.2.-" evidence="3"/>
<sequence>MDDFAHRLNIRVYYEDTDAGGVAYHATYLRWAERARTESLRDMGLPHSDMQRLHGCFMVVRRVAVEYARPARLDDEVTVVTRIRRASASLLLLQEVWKGEERLAWLDVTLACVDAVSLAPRRLPEPWLGALRARTVLPETTLGGLAP</sequence>
<dbReference type="InterPro" id="IPR029069">
    <property type="entry name" value="HotDog_dom_sf"/>
</dbReference>
<reference evidence="3 4" key="1">
    <citation type="submission" date="2021-05" db="EMBL/GenBank/DDBJ databases">
        <title>Roseococcus sp. XZZS9, whole genome shotgun sequencing project.</title>
        <authorList>
            <person name="Zhao G."/>
            <person name="Shen L."/>
        </authorList>
    </citation>
    <scope>NUCLEOTIDE SEQUENCE [LARGE SCALE GENOMIC DNA]</scope>
    <source>
        <strain evidence="3 4">XZZS9</strain>
    </source>
</reference>
<dbReference type="PIRSF" id="PIRSF003230">
    <property type="entry name" value="YbgC"/>
    <property type="match status" value="1"/>
</dbReference>
<proteinExistence type="inferred from homology"/>
<dbReference type="RefSeq" id="WP_213669496.1">
    <property type="nucleotide sequence ID" value="NZ_JAHCDA010000001.1"/>
</dbReference>
<name>A0ABS5QBU9_9PROT</name>
<accession>A0ABS5QBU9</accession>
<evidence type="ECO:0000313" key="4">
    <source>
        <dbReference type="Proteomes" id="UP000766336"/>
    </source>
</evidence>
<comment type="similarity">
    <text evidence="1">Belongs to the 4-hydroxybenzoyl-CoA thioesterase family.</text>
</comment>
<keyword evidence="4" id="KW-1185">Reference proteome</keyword>
<dbReference type="PANTHER" id="PTHR31793:SF37">
    <property type="entry name" value="ACYL-COA THIOESTER HYDROLASE YBGC"/>
    <property type="match status" value="1"/>
</dbReference>
<dbReference type="Gene3D" id="3.10.129.10">
    <property type="entry name" value="Hotdog Thioesterase"/>
    <property type="match status" value="1"/>
</dbReference>